<dbReference type="Proteomes" id="UP000053660">
    <property type="component" value="Unassembled WGS sequence"/>
</dbReference>
<evidence type="ECO:0000313" key="2">
    <source>
        <dbReference type="Proteomes" id="UP000053660"/>
    </source>
</evidence>
<organism evidence="1 2">
    <name type="scientific">Oesophagostomum dentatum</name>
    <name type="common">Nodular worm</name>
    <dbReference type="NCBI Taxonomy" id="61180"/>
    <lineage>
        <taxon>Eukaryota</taxon>
        <taxon>Metazoa</taxon>
        <taxon>Ecdysozoa</taxon>
        <taxon>Nematoda</taxon>
        <taxon>Chromadorea</taxon>
        <taxon>Rhabditida</taxon>
        <taxon>Rhabditina</taxon>
        <taxon>Rhabditomorpha</taxon>
        <taxon>Strongyloidea</taxon>
        <taxon>Strongylidae</taxon>
        <taxon>Oesophagostomum</taxon>
    </lineage>
</organism>
<dbReference type="AlphaFoldDB" id="A0A0B1RY52"/>
<accession>A0A0B1RY52</accession>
<keyword evidence="2" id="KW-1185">Reference proteome</keyword>
<protein>
    <submittedName>
        <fullName evidence="1">Uncharacterized protein</fullName>
    </submittedName>
</protein>
<dbReference type="EMBL" id="KN610597">
    <property type="protein sequence ID" value="KHJ77604.1"/>
    <property type="molecule type" value="Genomic_DNA"/>
</dbReference>
<name>A0A0B1RY52_OESDE</name>
<gene>
    <name evidence="1" type="ORF">OESDEN_22776</name>
</gene>
<evidence type="ECO:0000313" key="1">
    <source>
        <dbReference type="EMBL" id="KHJ77604.1"/>
    </source>
</evidence>
<sequence length="62" mass="7094">MAVLASACPFDQPALTLPFGRIKTQSGEAERRPIVSIRWQFTKSSRTAPFLLLTLKRRRHIQ</sequence>
<proteinExistence type="predicted"/>
<reference evidence="1 2" key="1">
    <citation type="submission" date="2014-03" db="EMBL/GenBank/DDBJ databases">
        <title>Draft genome of the hookworm Oesophagostomum dentatum.</title>
        <authorList>
            <person name="Mitreva M."/>
        </authorList>
    </citation>
    <scope>NUCLEOTIDE SEQUENCE [LARGE SCALE GENOMIC DNA]</scope>
    <source>
        <strain evidence="1 2">OD-Hann</strain>
    </source>
</reference>